<reference evidence="1 2" key="1">
    <citation type="submission" date="2018-08" db="EMBL/GenBank/DDBJ databases">
        <title>Genome and evolution of the arbuscular mycorrhizal fungus Diversispora epigaea (formerly Glomus versiforme) and its bacterial endosymbionts.</title>
        <authorList>
            <person name="Sun X."/>
            <person name="Fei Z."/>
            <person name="Harrison M."/>
        </authorList>
    </citation>
    <scope>NUCLEOTIDE SEQUENCE [LARGE SCALE GENOMIC DNA]</scope>
    <source>
        <strain evidence="1 2">IT104</strain>
    </source>
</reference>
<dbReference type="OrthoDB" id="2368279at2759"/>
<dbReference type="Proteomes" id="UP000266861">
    <property type="component" value="Unassembled WGS sequence"/>
</dbReference>
<gene>
    <name evidence="1" type="ORF">Glove_487g57</name>
</gene>
<evidence type="ECO:0000313" key="2">
    <source>
        <dbReference type="Proteomes" id="UP000266861"/>
    </source>
</evidence>
<evidence type="ECO:0000313" key="1">
    <source>
        <dbReference type="EMBL" id="RHZ50946.1"/>
    </source>
</evidence>
<dbReference type="EMBL" id="PQFF01000425">
    <property type="protein sequence ID" value="RHZ50946.1"/>
    <property type="molecule type" value="Genomic_DNA"/>
</dbReference>
<proteinExistence type="predicted"/>
<sequence length="532" mass="62580">MTTYLTKLFSILKITSHSNDPERILEKKRMNKANPISRLQKTQNIWNLIVIDNIDFKQKTFTYGNIFDVIKDTSHTTLRMAFQTQLSTSEIKYKRFNDTKNNEKELTSDHIFGINESAYQILKLFDKIFDECLAFDDINEELKYNTNFDATTIHNKILEKLTHGYFCSPSHVIILKAEDESIFRHLINIMKEWLNLCPILGMWHTNKDMASAIIAIFLSYRIFDLGVTIVGIALRIHLKLKNLHINNILDENYEENQVRQICWNSNWKLNIQKSTLAAFAPLFSIAEKSNYSQSVAHFFEILEKYSKLEEKLQYVLSFKVLEDKQGYFLAFDEALEMFDVKFIKQNINGNVIDPENLKRQIKAAQIECERIEMLLNEYLNNVPEYNYNRSVYSRKEVMWDVVNNLLKAFDIQHYNKHNNNLFHITKSREICAEGVKCLKESYGQGLCHIRLIYSQEVLKKKQLILLEEEQKKTSSDPILAPMVMHSFPPTKEEIKQYLITLEGNVPISDVWDEARVMQHYKNRHKKTDVNEV</sequence>
<name>A0A397GN67_9GLOM</name>
<accession>A0A397GN67</accession>
<comment type="caution">
    <text evidence="1">The sequence shown here is derived from an EMBL/GenBank/DDBJ whole genome shotgun (WGS) entry which is preliminary data.</text>
</comment>
<keyword evidence="2" id="KW-1185">Reference proteome</keyword>
<dbReference type="AlphaFoldDB" id="A0A397GN67"/>
<protein>
    <submittedName>
        <fullName evidence="1">Uncharacterized protein</fullName>
    </submittedName>
</protein>
<organism evidence="1 2">
    <name type="scientific">Diversispora epigaea</name>
    <dbReference type="NCBI Taxonomy" id="1348612"/>
    <lineage>
        <taxon>Eukaryota</taxon>
        <taxon>Fungi</taxon>
        <taxon>Fungi incertae sedis</taxon>
        <taxon>Mucoromycota</taxon>
        <taxon>Glomeromycotina</taxon>
        <taxon>Glomeromycetes</taxon>
        <taxon>Diversisporales</taxon>
        <taxon>Diversisporaceae</taxon>
        <taxon>Diversispora</taxon>
    </lineage>
</organism>